<dbReference type="EMBL" id="STGU01000012">
    <property type="protein sequence ID" value="THV32933.1"/>
    <property type="molecule type" value="Genomic_DNA"/>
</dbReference>
<gene>
    <name evidence="1" type="ORF">FAA86_18760</name>
</gene>
<evidence type="ECO:0000313" key="2">
    <source>
        <dbReference type="Proteomes" id="UP000307378"/>
    </source>
</evidence>
<accession>A0A4S8PPI6</accession>
<comment type="caution">
    <text evidence="1">The sequence shown here is derived from an EMBL/GenBank/DDBJ whole genome shotgun (WGS) entry which is preliminary data.</text>
</comment>
<reference evidence="1 2" key="1">
    <citation type="submission" date="2019-04" db="EMBL/GenBank/DDBJ databases">
        <title>genome sequence of strain W3.</title>
        <authorList>
            <person name="Gao J."/>
            <person name="Sun J."/>
        </authorList>
    </citation>
    <scope>NUCLEOTIDE SEQUENCE [LARGE SCALE GENOMIC DNA]</scope>
    <source>
        <strain evidence="1 2">W3</strain>
    </source>
</reference>
<dbReference type="RefSeq" id="WP_136542639.1">
    <property type="nucleotide sequence ID" value="NZ_STGU01000012.1"/>
</dbReference>
<sequence length="146" mass="15264">MSIKVSAVRYPIDAANIVRAESAGAVTAATVTESRALGKLAAYWNADELAMPEYVALVIFVTAKETVDGDEKYAASVEVAADEAFTTATTVVSVPDLKLGQNVIAVARDQVLAADADATHIRLAVTPSGTTPSIDFWAQLSPLVGR</sequence>
<dbReference type="Proteomes" id="UP000307378">
    <property type="component" value="Unassembled WGS sequence"/>
</dbReference>
<proteinExistence type="predicted"/>
<protein>
    <submittedName>
        <fullName evidence="1">Uncharacterized protein</fullName>
    </submittedName>
</protein>
<evidence type="ECO:0000313" key="1">
    <source>
        <dbReference type="EMBL" id="THV32933.1"/>
    </source>
</evidence>
<dbReference type="AlphaFoldDB" id="A0A4S8PPI6"/>
<name>A0A4S8PPI6_9HYPH</name>
<organism evidence="1 2">
    <name type="scientific">Rhizobium rosettiformans W3</name>
    <dbReference type="NCBI Taxonomy" id="538378"/>
    <lineage>
        <taxon>Bacteria</taxon>
        <taxon>Pseudomonadati</taxon>
        <taxon>Pseudomonadota</taxon>
        <taxon>Alphaproteobacteria</taxon>
        <taxon>Hyphomicrobiales</taxon>
        <taxon>Rhizobiaceae</taxon>
        <taxon>Rhizobium/Agrobacterium group</taxon>
        <taxon>Rhizobium</taxon>
    </lineage>
</organism>